<gene>
    <name evidence="1" type="ORF">LCGC14_1538330</name>
</gene>
<sequence>MQDGKQREDSRRAKIERRRVVRRGLTQRTKIRRVDDVPVE</sequence>
<dbReference type="AlphaFoldDB" id="A0A0F9L9T7"/>
<feature type="non-terminal residue" evidence="1">
    <location>
        <position position="40"/>
    </location>
</feature>
<accession>A0A0F9L9T7</accession>
<proteinExistence type="predicted"/>
<comment type="caution">
    <text evidence="1">The sequence shown here is derived from an EMBL/GenBank/DDBJ whole genome shotgun (WGS) entry which is preliminary data.</text>
</comment>
<evidence type="ECO:0000313" key="1">
    <source>
        <dbReference type="EMBL" id="KKM60790.1"/>
    </source>
</evidence>
<dbReference type="EMBL" id="LAZR01011610">
    <property type="protein sequence ID" value="KKM60790.1"/>
    <property type="molecule type" value="Genomic_DNA"/>
</dbReference>
<reference evidence="1" key="1">
    <citation type="journal article" date="2015" name="Nature">
        <title>Complex archaea that bridge the gap between prokaryotes and eukaryotes.</title>
        <authorList>
            <person name="Spang A."/>
            <person name="Saw J.H."/>
            <person name="Jorgensen S.L."/>
            <person name="Zaremba-Niedzwiedzka K."/>
            <person name="Martijn J."/>
            <person name="Lind A.E."/>
            <person name="van Eijk R."/>
            <person name="Schleper C."/>
            <person name="Guy L."/>
            <person name="Ettema T.J."/>
        </authorList>
    </citation>
    <scope>NUCLEOTIDE SEQUENCE</scope>
</reference>
<protein>
    <submittedName>
        <fullName evidence="1">Uncharacterized protein</fullName>
    </submittedName>
</protein>
<name>A0A0F9L9T7_9ZZZZ</name>
<organism evidence="1">
    <name type="scientific">marine sediment metagenome</name>
    <dbReference type="NCBI Taxonomy" id="412755"/>
    <lineage>
        <taxon>unclassified sequences</taxon>
        <taxon>metagenomes</taxon>
        <taxon>ecological metagenomes</taxon>
    </lineage>
</organism>